<reference evidence="3" key="1">
    <citation type="submission" date="2020-10" db="EMBL/GenBank/DDBJ databases">
        <title>Sequencing the genomes of 1000 actinobacteria strains.</title>
        <authorList>
            <person name="Klenk H.-P."/>
        </authorList>
    </citation>
    <scope>NUCLEOTIDE SEQUENCE</scope>
    <source>
        <strain evidence="3">DSM 45354</strain>
    </source>
</reference>
<evidence type="ECO:0000313" key="4">
    <source>
        <dbReference type="Proteomes" id="UP000638648"/>
    </source>
</evidence>
<proteinExistence type="predicted"/>
<keyword evidence="4" id="KW-1185">Reference proteome</keyword>
<dbReference type="Proteomes" id="UP000638648">
    <property type="component" value="Unassembled WGS sequence"/>
</dbReference>
<dbReference type="AlphaFoldDB" id="A0A927N266"/>
<dbReference type="InterPro" id="IPR050179">
    <property type="entry name" value="Trans_hexapeptide_repeat"/>
</dbReference>
<dbReference type="CDD" id="cd03349">
    <property type="entry name" value="LbH_XAT"/>
    <property type="match status" value="1"/>
</dbReference>
<dbReference type="InterPro" id="IPR001451">
    <property type="entry name" value="Hexapep"/>
</dbReference>
<dbReference type="RefSeq" id="WP_192751241.1">
    <property type="nucleotide sequence ID" value="NZ_BAABJL010000122.1"/>
</dbReference>
<evidence type="ECO:0000313" key="3">
    <source>
        <dbReference type="EMBL" id="MBE1607270.1"/>
    </source>
</evidence>
<evidence type="ECO:0000256" key="2">
    <source>
        <dbReference type="ARBA" id="ARBA00022737"/>
    </source>
</evidence>
<sequence>MPEAMRLGPEPLVHPTAHVRNCQLGEYVEIGPHASLAETVMGDYSYVMQGGVMWHAEIGKFASIAAYTRINAPNHPTWRASQHHFTYRSIDYGLADTNDAEFFDWRRAHSVRLGHDVWIGHGAVVLPGVTVGTGAVVGAGAVVTRDVPAYTTVAGSPARVIRKRFDAPIADRLLALAWWDWPRDRLREALTAFRELDAAEFCERFEGAGSPLSHASTSP</sequence>
<dbReference type="InterPro" id="IPR018357">
    <property type="entry name" value="Hexapep_transf_CS"/>
</dbReference>
<dbReference type="PANTHER" id="PTHR43300:SF11">
    <property type="entry name" value="ACETYLTRANSFERASE RV3034C-RELATED"/>
    <property type="match status" value="1"/>
</dbReference>
<dbReference type="GO" id="GO:0016740">
    <property type="term" value="F:transferase activity"/>
    <property type="evidence" value="ECO:0007669"/>
    <property type="project" value="UniProtKB-KW"/>
</dbReference>
<dbReference type="Gene3D" id="2.160.10.10">
    <property type="entry name" value="Hexapeptide repeat proteins"/>
    <property type="match status" value="1"/>
</dbReference>
<name>A0A927N266_9ACTN</name>
<dbReference type="EMBL" id="JADBEM010000001">
    <property type="protein sequence ID" value="MBE1607270.1"/>
    <property type="molecule type" value="Genomic_DNA"/>
</dbReference>
<gene>
    <name evidence="3" type="ORF">HEB94_004118</name>
</gene>
<comment type="caution">
    <text evidence="3">The sequence shown here is derived from an EMBL/GenBank/DDBJ whole genome shotgun (WGS) entry which is preliminary data.</text>
</comment>
<dbReference type="NCBIfam" id="TIGR03308">
    <property type="entry name" value="phn_thr-fam"/>
    <property type="match status" value="1"/>
</dbReference>
<organism evidence="3 4">
    <name type="scientific">Actinopolymorpha pittospori</name>
    <dbReference type="NCBI Taxonomy" id="648752"/>
    <lineage>
        <taxon>Bacteria</taxon>
        <taxon>Bacillati</taxon>
        <taxon>Actinomycetota</taxon>
        <taxon>Actinomycetes</taxon>
        <taxon>Propionibacteriales</taxon>
        <taxon>Actinopolymorphaceae</taxon>
        <taxon>Actinopolymorpha</taxon>
    </lineage>
</organism>
<keyword evidence="1" id="KW-0808">Transferase</keyword>
<dbReference type="PANTHER" id="PTHR43300">
    <property type="entry name" value="ACETYLTRANSFERASE"/>
    <property type="match status" value="1"/>
</dbReference>
<protein>
    <submittedName>
        <fullName evidence="3">Phosphonate metabolism protein (Transferase hexapeptide repeat family)</fullName>
    </submittedName>
</protein>
<dbReference type="PROSITE" id="PS00101">
    <property type="entry name" value="HEXAPEP_TRANSFERASES"/>
    <property type="match status" value="1"/>
</dbReference>
<dbReference type="SUPFAM" id="SSF51161">
    <property type="entry name" value="Trimeric LpxA-like enzymes"/>
    <property type="match status" value="1"/>
</dbReference>
<dbReference type="InterPro" id="IPR011004">
    <property type="entry name" value="Trimer_LpxA-like_sf"/>
</dbReference>
<accession>A0A927N266</accession>
<keyword evidence="2" id="KW-0677">Repeat</keyword>
<dbReference type="InterPro" id="IPR017694">
    <property type="entry name" value="Phosphonate_tfrase_rpt"/>
</dbReference>
<evidence type="ECO:0000256" key="1">
    <source>
        <dbReference type="ARBA" id="ARBA00022679"/>
    </source>
</evidence>
<dbReference type="Pfam" id="PF00132">
    <property type="entry name" value="Hexapep"/>
    <property type="match status" value="1"/>
</dbReference>